<dbReference type="Gene3D" id="2.40.160.60">
    <property type="entry name" value="Outer membrane protein transport protein (OMPP1/FadL/TodX)"/>
    <property type="match status" value="1"/>
</dbReference>
<comment type="caution">
    <text evidence="2">The sequence shown here is derived from an EMBL/GenBank/DDBJ whole genome shotgun (WGS) entry which is preliminary data.</text>
</comment>
<evidence type="ECO:0000313" key="2">
    <source>
        <dbReference type="EMBL" id="GAG92564.1"/>
    </source>
</evidence>
<dbReference type="AlphaFoldDB" id="X1B9S2"/>
<reference evidence="2" key="1">
    <citation type="journal article" date="2014" name="Front. Microbiol.">
        <title>High frequency of phylogenetically diverse reductive dehalogenase-homologous genes in deep subseafloor sedimentary metagenomes.</title>
        <authorList>
            <person name="Kawai M."/>
            <person name="Futagami T."/>
            <person name="Toyoda A."/>
            <person name="Takaki Y."/>
            <person name="Nishi S."/>
            <person name="Hori S."/>
            <person name="Arai W."/>
            <person name="Tsubouchi T."/>
            <person name="Morono Y."/>
            <person name="Uchiyama I."/>
            <person name="Ito T."/>
            <person name="Fujiyama A."/>
            <person name="Inagaki F."/>
            <person name="Takami H."/>
        </authorList>
    </citation>
    <scope>NUCLEOTIDE SEQUENCE</scope>
    <source>
        <strain evidence="2">Expedition CK06-06</strain>
    </source>
</reference>
<organism evidence="2">
    <name type="scientific">marine sediment metagenome</name>
    <dbReference type="NCBI Taxonomy" id="412755"/>
    <lineage>
        <taxon>unclassified sequences</taxon>
        <taxon>metagenomes</taxon>
        <taxon>ecological metagenomes</taxon>
    </lineage>
</organism>
<dbReference type="Pfam" id="PF19572">
    <property type="entry name" value="PorV"/>
    <property type="match status" value="1"/>
</dbReference>
<name>X1B9S2_9ZZZZ</name>
<accession>X1B9S2</accession>
<protein>
    <recommendedName>
        <fullName evidence="1">Type IX secretion system protein PorV domain-containing protein</fullName>
    </recommendedName>
</protein>
<dbReference type="SUPFAM" id="SSF56935">
    <property type="entry name" value="Porins"/>
    <property type="match status" value="1"/>
</dbReference>
<proteinExistence type="predicted"/>
<evidence type="ECO:0000259" key="1">
    <source>
        <dbReference type="Pfam" id="PF19572"/>
    </source>
</evidence>
<gene>
    <name evidence="2" type="ORF">S01H4_48578</name>
</gene>
<dbReference type="EMBL" id="BART01027397">
    <property type="protein sequence ID" value="GAG92564.1"/>
    <property type="molecule type" value="Genomic_DNA"/>
</dbReference>
<feature type="domain" description="Type IX secretion system protein PorV" evidence="1">
    <location>
        <begin position="32"/>
        <end position="197"/>
    </location>
</feature>
<dbReference type="InterPro" id="IPR045741">
    <property type="entry name" value="PorV"/>
</dbReference>
<sequence>MKFKKNLSFIFTLMILFIFTGSSSIYAAGKGTSGAPFLKIGGGVRAIGMGGAFGAVADDATTIYWNPGGLTNISDKEITVAYARWFADITHAFLVYAQPLNEKNALGAGLLYLGATDTKRDEWGEEIGSFGITGMAPIIGYAHRFDERISIGASVKYIYQKLEDETAGGFAFDIGGLYETPIENLTLGMSIQNIGMEIK</sequence>
<feature type="non-terminal residue" evidence="2">
    <location>
        <position position="199"/>
    </location>
</feature>
<dbReference type="NCBIfam" id="NF033709">
    <property type="entry name" value="PorV_fam"/>
    <property type="match status" value="1"/>
</dbReference>